<reference evidence="2" key="2">
    <citation type="submission" date="2021-04" db="EMBL/GenBank/DDBJ databases">
        <authorList>
            <person name="Gilroy R."/>
        </authorList>
    </citation>
    <scope>NUCLEOTIDE SEQUENCE</scope>
    <source>
        <strain evidence="2">Gambia15-2214</strain>
    </source>
</reference>
<protein>
    <recommendedName>
        <fullName evidence="4">DUF5723 domain-containing protein</fullName>
    </recommendedName>
</protein>
<dbReference type="AlphaFoldDB" id="A0A9E2L2E3"/>
<keyword evidence="1" id="KW-0732">Signal</keyword>
<proteinExistence type="predicted"/>
<evidence type="ECO:0000256" key="1">
    <source>
        <dbReference type="SAM" id="SignalP"/>
    </source>
</evidence>
<dbReference type="EMBL" id="JAHLFV010000059">
    <property type="protein sequence ID" value="MBU3849431.1"/>
    <property type="molecule type" value="Genomic_DNA"/>
</dbReference>
<evidence type="ECO:0000313" key="3">
    <source>
        <dbReference type="Proteomes" id="UP000823914"/>
    </source>
</evidence>
<evidence type="ECO:0000313" key="2">
    <source>
        <dbReference type="EMBL" id="MBU3849431.1"/>
    </source>
</evidence>
<gene>
    <name evidence="2" type="ORF">IAA16_02575</name>
</gene>
<accession>A0A9E2L2E3</accession>
<dbReference type="Proteomes" id="UP000823914">
    <property type="component" value="Unassembled WGS sequence"/>
</dbReference>
<reference evidence="2" key="1">
    <citation type="journal article" date="2021" name="PeerJ">
        <title>Extensive microbial diversity within the chicken gut microbiome revealed by metagenomics and culture.</title>
        <authorList>
            <person name="Gilroy R."/>
            <person name="Ravi A."/>
            <person name="Getino M."/>
            <person name="Pursley I."/>
            <person name="Horton D.L."/>
            <person name="Alikhan N.F."/>
            <person name="Baker D."/>
            <person name="Gharbi K."/>
            <person name="Hall N."/>
            <person name="Watson M."/>
            <person name="Adriaenssens E.M."/>
            <person name="Foster-Nyarko E."/>
            <person name="Jarju S."/>
            <person name="Secka A."/>
            <person name="Antonio M."/>
            <person name="Oren A."/>
            <person name="Chaudhuri R.R."/>
            <person name="La Ragione R."/>
            <person name="Hildebrand F."/>
            <person name="Pallen M.J."/>
        </authorList>
    </citation>
    <scope>NUCLEOTIDE SEQUENCE</scope>
    <source>
        <strain evidence="2">Gambia15-2214</strain>
    </source>
</reference>
<evidence type="ECO:0008006" key="4">
    <source>
        <dbReference type="Google" id="ProtNLM"/>
    </source>
</evidence>
<feature type="signal peptide" evidence="1">
    <location>
        <begin position="1"/>
        <end position="27"/>
    </location>
</feature>
<comment type="caution">
    <text evidence="2">The sequence shown here is derived from an EMBL/GenBank/DDBJ whole genome shotgun (WGS) entry which is preliminary data.</text>
</comment>
<feature type="chain" id="PRO_5039403159" description="DUF5723 domain-containing protein" evidence="1">
    <location>
        <begin position="28"/>
        <end position="401"/>
    </location>
</feature>
<sequence length="401" mass="44757">MVKKNYFLKKIWLFVFTSLFLALPTFGQGVFSGYAGAAGSLQNGTGEKKVVANLDAFFAGQFNFGSIFQFRTVASLKTLNLTKQFLFTDIESLVSIDEISLAATFHGGDLTHHIALFGGEYESIGSDVFLQRHFGIAPIASRITGTWKGLMGSVMYPRKNMGLSYTMRFSQPHAVSTYMYLNQAVDLSQLNFDLRYAGLFKYATIDLAAGLNIPFENQESNGDKVILLVRHVDMHASGTMLFKTGRYFSLFLQAGINRLRFNPEEGDKMLKLEDVHFLFEPRFDFGAISMDISLFNMPKTFTEDTFFIDYPFGFNLAIYKENISVGSSVFTAGSHITLSVIDKDLATLKGIKFSDVSLMFSPFFEVGLSRGVLKIAGKIDLLQIVSEHQNICLNIGYTVQL</sequence>
<name>A0A9E2L2E3_9SPIR</name>
<organism evidence="2 3">
    <name type="scientific">Candidatus Treponema excrementipullorum</name>
    <dbReference type="NCBI Taxonomy" id="2838768"/>
    <lineage>
        <taxon>Bacteria</taxon>
        <taxon>Pseudomonadati</taxon>
        <taxon>Spirochaetota</taxon>
        <taxon>Spirochaetia</taxon>
        <taxon>Spirochaetales</taxon>
        <taxon>Treponemataceae</taxon>
        <taxon>Treponema</taxon>
    </lineage>
</organism>